<feature type="chain" id="PRO_5012054345" evidence="1">
    <location>
        <begin position="20"/>
        <end position="858"/>
    </location>
</feature>
<proteinExistence type="predicted"/>
<reference evidence="3" key="1">
    <citation type="submission" date="2017-04" db="EMBL/GenBank/DDBJ databases">
        <authorList>
            <person name="Varghese N."/>
            <person name="Submissions S."/>
        </authorList>
    </citation>
    <scope>NUCLEOTIDE SEQUENCE [LARGE SCALE GENOMIC DNA]</scope>
    <source>
        <strain evidence="3">DSM 16512</strain>
    </source>
</reference>
<gene>
    <name evidence="2" type="ORF">SAMN05660197_1229</name>
</gene>
<evidence type="ECO:0000313" key="3">
    <source>
        <dbReference type="Proteomes" id="UP000192602"/>
    </source>
</evidence>
<dbReference type="AlphaFoldDB" id="A0A1W1WSZ1"/>
<dbReference type="STRING" id="1069081.SAMN05660197_1229"/>
<accession>A0A1W1WSZ1</accession>
<keyword evidence="3" id="KW-1185">Reference proteome</keyword>
<dbReference type="EMBL" id="FWWZ01000001">
    <property type="protein sequence ID" value="SMC09421.1"/>
    <property type="molecule type" value="Genomic_DNA"/>
</dbReference>
<protein>
    <submittedName>
        <fullName evidence="2">Uncharacterized protein</fullName>
    </submittedName>
</protein>
<evidence type="ECO:0000313" key="2">
    <source>
        <dbReference type="EMBL" id="SMC09421.1"/>
    </source>
</evidence>
<name>A0A1W1WSZ1_9BACT</name>
<organism evidence="2 3">
    <name type="scientific">Nitratiruptor tergarcus DSM 16512</name>
    <dbReference type="NCBI Taxonomy" id="1069081"/>
    <lineage>
        <taxon>Bacteria</taxon>
        <taxon>Pseudomonadati</taxon>
        <taxon>Campylobacterota</taxon>
        <taxon>Epsilonproteobacteria</taxon>
        <taxon>Nautiliales</taxon>
        <taxon>Nitratiruptoraceae</taxon>
        <taxon>Nitratiruptor</taxon>
    </lineage>
</organism>
<dbReference type="Proteomes" id="UP000192602">
    <property type="component" value="Unassembled WGS sequence"/>
</dbReference>
<sequence>MFKSIAATLSMFFATILSISTPQGMSQNIDVIKENTSIAINTNYFYYIDPTHIKCRVNIGQNKSINTNSVKKNFYISNIVLVAPNCNIQEISLQNNTLINDMENISFTATLQNECIVNQINFSAKKIIENIVTVNGKTYSGKKEEKIKSITLLNKKPVSTESYSITFVSRDGNNTIVTAGKKSFVYTIKNRNGQISNRSIEEVVVRTLDGTILALEKDGKTVSEIDGLKSSFGQIVLQAFERTGDGKIEIDAKIKNSSGIVQEIKEVFTINIEQKKEEILANLYKILILTKDRNFLLKTNDKKEIIYQIVDKYGNEIEEQYLQSLFIKSYNGLVVKIEDSNGTLHNEYTISSPQADGKIVLRSFERSDNVPIKIKVAIKNGEKTQEISREFFINVSQLPNVSYELLLSFDHDNLIINKADYLNYTILSPSTNDYILPEEIKSIEINATSPNAVCIDMNGSEVKSYFVPTSYIQSHGFFFVMGKKRGLATFKVTVNLQNGKTLTKFISTNVDYTYDNKIGLEYAGTEYNESTGFFIDTYTIKIKDPSYEGQILHVTAINPKIDNEYYYKNFFSYDFDEENPFIYYDGLDNEPNSGILEGNQSLGYTFFQSSRYDLDVAVPNDDRLLILPNFKKNSATYLGNWDIIDTIGGKLYLRQYYNFHESGLSFVIGNEQRFNPVKDTIATIFLDHKYGKYIIKNQQVQIKLFYPTFFAGKDIFIGVYVGEGIKREGNSFKRTLTGIKLAQPQLLKCSTSPCSQIVQINFEKINKHLQYSRFAVKCKMDKIRDYYFTPLSLPCVTFTDYGRMVIQKTDGNGKVRMCIYPEPTYEEVEEGGQTYRIQSGYEEVTPECTFTVAEEFPY</sequence>
<keyword evidence="1" id="KW-0732">Signal</keyword>
<feature type="signal peptide" evidence="1">
    <location>
        <begin position="1"/>
        <end position="19"/>
    </location>
</feature>
<evidence type="ECO:0000256" key="1">
    <source>
        <dbReference type="SAM" id="SignalP"/>
    </source>
</evidence>
<dbReference type="RefSeq" id="WP_084275649.1">
    <property type="nucleotide sequence ID" value="NZ_AP026671.1"/>
</dbReference>